<feature type="domain" description="Helicase C-terminal" evidence="16">
    <location>
        <begin position="593"/>
        <end position="740"/>
    </location>
</feature>
<feature type="domain" description="Helicase ATP-binding" evidence="15">
    <location>
        <begin position="346"/>
        <end position="519"/>
    </location>
</feature>
<reference evidence="17 18" key="1">
    <citation type="journal article" date="2015" name="Mol. Biochem. Parasitol.">
        <title>Identification of polymorphic genes for use in assemblage B genotyping assays through comparative genomics of multiple assemblage B Giardia duodenalis isolates.</title>
        <authorList>
            <person name="Wielinga C."/>
            <person name="Thompson R.C."/>
            <person name="Monis P."/>
            <person name="Ryan U."/>
        </authorList>
    </citation>
    <scope>NUCLEOTIDE SEQUENCE [LARGE SCALE GENOMIC DNA]</scope>
    <source>
        <strain evidence="17 18">BAH15c1</strain>
    </source>
</reference>
<keyword evidence="6 17" id="KW-0347">Helicase</keyword>
<evidence type="ECO:0000256" key="8">
    <source>
        <dbReference type="ARBA" id="ARBA00023125"/>
    </source>
</evidence>
<dbReference type="InterPro" id="IPR001161">
    <property type="entry name" value="XPB/Ssl2"/>
</dbReference>
<dbReference type="PANTHER" id="PTHR11274">
    <property type="entry name" value="RAD25/XP-B DNA REPAIR HELICASE"/>
    <property type="match status" value="1"/>
</dbReference>
<evidence type="ECO:0000256" key="6">
    <source>
        <dbReference type="ARBA" id="ARBA00022806"/>
    </source>
</evidence>
<dbReference type="AlphaFoldDB" id="A0A132NST6"/>
<evidence type="ECO:0000256" key="12">
    <source>
        <dbReference type="ARBA" id="ARBA00034617"/>
    </source>
</evidence>
<dbReference type="EMBL" id="JXTI01000102">
    <property type="protein sequence ID" value="KWX12742.1"/>
    <property type="molecule type" value="Genomic_DNA"/>
</dbReference>
<evidence type="ECO:0000256" key="11">
    <source>
        <dbReference type="ARBA" id="ARBA00023242"/>
    </source>
</evidence>
<evidence type="ECO:0000259" key="15">
    <source>
        <dbReference type="PROSITE" id="PS51192"/>
    </source>
</evidence>
<comment type="catalytic activity">
    <reaction evidence="14">
        <text>ATP + H2O = ADP + phosphate + H(+)</text>
        <dbReference type="Rhea" id="RHEA:13065"/>
        <dbReference type="ChEBI" id="CHEBI:15377"/>
        <dbReference type="ChEBI" id="CHEBI:15378"/>
        <dbReference type="ChEBI" id="CHEBI:30616"/>
        <dbReference type="ChEBI" id="CHEBI:43474"/>
        <dbReference type="ChEBI" id="CHEBI:456216"/>
        <dbReference type="EC" id="5.6.2.4"/>
    </reaction>
</comment>
<dbReference type="InterPro" id="IPR006935">
    <property type="entry name" value="Helicase/UvrB_N"/>
</dbReference>
<keyword evidence="8" id="KW-0238">DNA-binding</keyword>
<dbReference type="GO" id="GO:0016787">
    <property type="term" value="F:hydrolase activity"/>
    <property type="evidence" value="ECO:0007669"/>
    <property type="project" value="UniProtKB-KW"/>
</dbReference>
<organism evidence="17 18">
    <name type="scientific">Giardia duodenalis assemblage B</name>
    <dbReference type="NCBI Taxonomy" id="1394984"/>
    <lineage>
        <taxon>Eukaryota</taxon>
        <taxon>Metamonada</taxon>
        <taxon>Diplomonadida</taxon>
        <taxon>Hexamitidae</taxon>
        <taxon>Giardiinae</taxon>
        <taxon>Giardia</taxon>
    </lineage>
</organism>
<keyword evidence="7" id="KW-0067">ATP-binding</keyword>
<gene>
    <name evidence="17" type="ORF">QR46_3299</name>
</gene>
<dbReference type="InterPro" id="IPR014001">
    <property type="entry name" value="Helicase_ATP-bd"/>
</dbReference>
<protein>
    <recommendedName>
        <fullName evidence="13">DNA 3'-5' helicase</fullName>
        <ecNumber evidence="13">5.6.2.4</ecNumber>
    </recommendedName>
</protein>
<evidence type="ECO:0000259" key="16">
    <source>
        <dbReference type="PROSITE" id="PS51194"/>
    </source>
</evidence>
<keyword evidence="9" id="KW-0234">DNA repair</keyword>
<evidence type="ECO:0000256" key="2">
    <source>
        <dbReference type="ARBA" id="ARBA00006637"/>
    </source>
</evidence>
<dbReference type="GO" id="GO:0005675">
    <property type="term" value="C:transcription factor TFIIH holo complex"/>
    <property type="evidence" value="ECO:0007669"/>
    <property type="project" value="TreeGrafter"/>
</dbReference>
<keyword evidence="4" id="KW-0227">DNA damage</keyword>
<proteinExistence type="inferred from homology"/>
<dbReference type="PROSITE" id="PS51192">
    <property type="entry name" value="HELICASE_ATP_BIND_1"/>
    <property type="match status" value="1"/>
</dbReference>
<keyword evidence="11" id="KW-0539">Nucleus</keyword>
<evidence type="ECO:0000313" key="17">
    <source>
        <dbReference type="EMBL" id="KWX12742.1"/>
    </source>
</evidence>
<dbReference type="InterPro" id="IPR050615">
    <property type="entry name" value="ATP-dep_DNA_Helicase"/>
</dbReference>
<evidence type="ECO:0000256" key="13">
    <source>
        <dbReference type="ARBA" id="ARBA00034808"/>
    </source>
</evidence>
<dbReference type="PANTHER" id="PTHR11274:SF0">
    <property type="entry name" value="GENERAL TRANSCRIPTION AND DNA REPAIR FACTOR IIH HELICASE SUBUNIT XPB"/>
    <property type="match status" value="1"/>
</dbReference>
<evidence type="ECO:0000256" key="9">
    <source>
        <dbReference type="ARBA" id="ARBA00023204"/>
    </source>
</evidence>
<dbReference type="Pfam" id="PF13625">
    <property type="entry name" value="Helicase_C_3"/>
    <property type="match status" value="1"/>
</dbReference>
<dbReference type="GO" id="GO:0000112">
    <property type="term" value="C:nucleotide-excision repair factor 3 complex"/>
    <property type="evidence" value="ECO:0007669"/>
    <property type="project" value="TreeGrafter"/>
</dbReference>
<dbReference type="GO" id="GO:0005524">
    <property type="term" value="F:ATP binding"/>
    <property type="evidence" value="ECO:0007669"/>
    <property type="project" value="UniProtKB-KW"/>
</dbReference>
<dbReference type="InterPro" id="IPR027417">
    <property type="entry name" value="P-loop_NTPase"/>
</dbReference>
<dbReference type="GO" id="GO:0043138">
    <property type="term" value="F:3'-5' DNA helicase activity"/>
    <property type="evidence" value="ECO:0007669"/>
    <property type="project" value="UniProtKB-EC"/>
</dbReference>
<dbReference type="NCBIfam" id="TIGR00603">
    <property type="entry name" value="rad25"/>
    <property type="match status" value="1"/>
</dbReference>
<keyword evidence="3" id="KW-0547">Nucleotide-binding</keyword>
<evidence type="ECO:0000313" key="18">
    <source>
        <dbReference type="Proteomes" id="UP000070089"/>
    </source>
</evidence>
<name>A0A132NST6_GIAIN</name>
<keyword evidence="5" id="KW-0378">Hydrolase</keyword>
<dbReference type="SMART" id="SM00487">
    <property type="entry name" value="DEXDc"/>
    <property type="match status" value="1"/>
</dbReference>
<comment type="caution">
    <text evidence="17">The sequence shown here is derived from an EMBL/GenBank/DDBJ whole genome shotgun (WGS) entry which is preliminary data.</text>
</comment>
<dbReference type="SUPFAM" id="SSF52540">
    <property type="entry name" value="P-loop containing nucleoside triphosphate hydrolases"/>
    <property type="match status" value="2"/>
</dbReference>
<evidence type="ECO:0000256" key="5">
    <source>
        <dbReference type="ARBA" id="ARBA00022801"/>
    </source>
</evidence>
<evidence type="ECO:0000256" key="10">
    <source>
        <dbReference type="ARBA" id="ARBA00023235"/>
    </source>
</evidence>
<dbReference type="InterPro" id="IPR001650">
    <property type="entry name" value="Helicase_C-like"/>
</dbReference>
<dbReference type="GO" id="GO:0006289">
    <property type="term" value="P:nucleotide-excision repair"/>
    <property type="evidence" value="ECO:0007669"/>
    <property type="project" value="InterPro"/>
</dbReference>
<evidence type="ECO:0000256" key="7">
    <source>
        <dbReference type="ARBA" id="ARBA00022840"/>
    </source>
</evidence>
<sequence>MRMEQPWDQFAFLYLKKLLMSGKDAPLSFEDLKPDHHKRPLSIFPYSPNALSADHVVLLETFSPMYDEAYNFLVSLAEAETRPTYVHEYRITEESLHIGLSLGYTATEIEIRLGYYSKYRRLPPTLLSALRRLANNQGTISFSIYDSNRFLLRVPQSLELTPDIKDLLEDASENVADTLFEELLRKKRNDAAEELQKRELKSQEQGKQSDQSLWYTQSFKIASIPKLKRYFFPLEALTSIRKKLKEMRDPLSGTRSLITIEEYLLLDEGIDALRNEQVQRLQSLMAAEINTEAEICELKKIKEEFAKAYQIKAPQINAQLKPTTDLRDYQDHASKKVISEVQLDTSQIVKRCNSGLVVLPCGAGKSLLGVACACRLGYSCIVVTNGNLSSKQWKSQFLQFSTIESDRVYIFSANKDEETEFIPGYHIVFISTYQMLTNAKSAKSKETLNKVHSLMWGIVLFDEAHQVMAETYRTLFVTDNVNAKANLFLRSYCKIGLTATPLREDDEMTNLYLLGNKLYESNWSDLAKRGFIAKLQCAEIRCPMHHIFYDDWLDQHTAQAANQDRATVCVNDVMITRKTYMKYLTILNPYKVQTAWYLKEYHTRRGDQVLLFCDTIMAAKMYARMFDVPFIMGACSDDERECLVNAFATRTISCLMLSSVGDTSLDLPDANVIIELDWQERSRRQEAQRMGRISRPKSGDQNAYFYILVSEDTNEQYTAAERRTYLSYNQGYPYSIMNCKEIWETCNLSELFSDCEFTRFDTWKKVRMFYEDVRQAAIEQKLAE</sequence>
<evidence type="ECO:0000256" key="3">
    <source>
        <dbReference type="ARBA" id="ARBA00022741"/>
    </source>
</evidence>
<dbReference type="PROSITE" id="PS51194">
    <property type="entry name" value="HELICASE_CTER"/>
    <property type="match status" value="1"/>
</dbReference>
<accession>A0A132NST6</accession>
<dbReference type="OrthoDB" id="10262986at2759"/>
<dbReference type="VEuPathDB" id="GiardiaDB:QR46_3299"/>
<dbReference type="Pfam" id="PF16203">
    <property type="entry name" value="ERCC3_RAD25_C"/>
    <property type="match status" value="1"/>
</dbReference>
<evidence type="ECO:0000256" key="1">
    <source>
        <dbReference type="ARBA" id="ARBA00004123"/>
    </source>
</evidence>
<dbReference type="GO" id="GO:0003677">
    <property type="term" value="F:DNA binding"/>
    <property type="evidence" value="ECO:0007669"/>
    <property type="project" value="UniProtKB-KW"/>
</dbReference>
<dbReference type="Pfam" id="PF04851">
    <property type="entry name" value="ResIII"/>
    <property type="match status" value="1"/>
</dbReference>
<comment type="catalytic activity">
    <reaction evidence="12">
        <text>Couples ATP hydrolysis with the unwinding of duplex DNA by translocating in the 3'-5' direction.</text>
        <dbReference type="EC" id="5.6.2.4"/>
    </reaction>
</comment>
<dbReference type="InterPro" id="IPR032438">
    <property type="entry name" value="ERCC3_RAD25_C"/>
</dbReference>
<dbReference type="GO" id="GO:0006367">
    <property type="term" value="P:transcription initiation at RNA polymerase II promoter"/>
    <property type="evidence" value="ECO:0007669"/>
    <property type="project" value="InterPro"/>
</dbReference>
<comment type="subcellular location">
    <subcellularLocation>
        <location evidence="1">Nucleus</location>
    </subcellularLocation>
</comment>
<evidence type="ECO:0000256" key="14">
    <source>
        <dbReference type="ARBA" id="ARBA00048988"/>
    </source>
</evidence>
<dbReference type="InterPro" id="IPR032830">
    <property type="entry name" value="XPB/Ssl2_N"/>
</dbReference>
<dbReference type="Gene3D" id="3.40.50.300">
    <property type="entry name" value="P-loop containing nucleotide triphosphate hydrolases"/>
    <property type="match status" value="2"/>
</dbReference>
<evidence type="ECO:0000256" key="4">
    <source>
        <dbReference type="ARBA" id="ARBA00022763"/>
    </source>
</evidence>
<dbReference type="SMART" id="SM00490">
    <property type="entry name" value="HELICc"/>
    <property type="match status" value="1"/>
</dbReference>
<comment type="similarity">
    <text evidence="2">Belongs to the helicase family. RAD25/XPB subfamily.</text>
</comment>
<keyword evidence="10" id="KW-0413">Isomerase</keyword>
<dbReference type="EC" id="5.6.2.4" evidence="13"/>
<dbReference type="Proteomes" id="UP000070089">
    <property type="component" value="Unassembled WGS sequence"/>
</dbReference>
<dbReference type="GO" id="GO:0097550">
    <property type="term" value="C:transcription preinitiation complex"/>
    <property type="evidence" value="ECO:0007669"/>
    <property type="project" value="TreeGrafter"/>
</dbReference>